<protein>
    <submittedName>
        <fullName evidence="1">Uncharacterized protein</fullName>
    </submittedName>
</protein>
<reference evidence="1 2" key="1">
    <citation type="submission" date="2016-07" db="EMBL/GenBank/DDBJ databases">
        <title>Multi-omics approach to identify versatile polysaccharide utilization systems of a marine flavobacterium Gramella flava.</title>
        <authorList>
            <person name="Tang K."/>
        </authorList>
    </citation>
    <scope>NUCLEOTIDE SEQUENCE [LARGE SCALE GENOMIC DNA]</scope>
    <source>
        <strain evidence="1 2">JLT2011</strain>
    </source>
</reference>
<dbReference type="Proteomes" id="UP000186230">
    <property type="component" value="Chromosome"/>
</dbReference>
<gene>
    <name evidence="1" type="ORF">GRFL_0158</name>
</gene>
<keyword evidence="2" id="KW-1185">Reference proteome</keyword>
<dbReference type="KEGG" id="gfl:GRFL_0158"/>
<accession>A0A1L7I1C5</accession>
<dbReference type="EMBL" id="CP016359">
    <property type="protein sequence ID" value="APU66882.1"/>
    <property type="molecule type" value="Genomic_DNA"/>
</dbReference>
<dbReference type="AlphaFoldDB" id="A0A1L7I1C5"/>
<name>A0A1L7I1C5_9FLAO</name>
<proteinExistence type="predicted"/>
<organism evidence="1 2">
    <name type="scientific">Christiangramia flava JLT2011</name>
    <dbReference type="NCBI Taxonomy" id="1229726"/>
    <lineage>
        <taxon>Bacteria</taxon>
        <taxon>Pseudomonadati</taxon>
        <taxon>Bacteroidota</taxon>
        <taxon>Flavobacteriia</taxon>
        <taxon>Flavobacteriales</taxon>
        <taxon>Flavobacteriaceae</taxon>
        <taxon>Christiangramia</taxon>
    </lineage>
</organism>
<evidence type="ECO:0000313" key="2">
    <source>
        <dbReference type="Proteomes" id="UP000186230"/>
    </source>
</evidence>
<evidence type="ECO:0000313" key="1">
    <source>
        <dbReference type="EMBL" id="APU66882.1"/>
    </source>
</evidence>
<dbReference type="STRING" id="1229726.GRFL_0158"/>
<dbReference type="Gene3D" id="1.25.40.10">
    <property type="entry name" value="Tetratricopeptide repeat domain"/>
    <property type="match status" value="1"/>
</dbReference>
<dbReference type="InterPro" id="IPR011990">
    <property type="entry name" value="TPR-like_helical_dom_sf"/>
</dbReference>
<sequence length="517" mass="61888">MITMTNDLTENLFSLIKSLSASEKRQFSLYVGRIGVNADSKFLNLYKVISRQKKYDEKEILDKTKISKQQLSNVKSHLYKQLLISLRLNPVHQDIPIQIREQLDFAWILYHKGLYKQSLKLLDKVKTQALTYEEKNVAYEILELEKIIESQYITRSIKNRADSLIRQTEELNYLNLISGKLSNLSLELYSIFLKMGYCRTEEEAADIKAYFQKQLPEYTFSELGFRERLWLYKANLWYSFLIQDFLGCYRYSMKWNDLFKEYEHLIPIHPVSYLKGNHYLLESLFYLNHTELFEKTLKHLEDSLRNPKIPHDDNIAALAFLYVYSNKLNLRFMKGQFSNAEELIEKISKKIDKFKDRLDEHHIMIFYYKIACLYFGDGNNKKCIEFLKKIINNKSLEMREDLMCFARILNLVAHYEAGLDYHLDSLVKSTYRFLIKMNDLHEVQKEMIKFLRNLPDVSPLNIKDEFRELHGKLKKYEDHPFERRAFLYLDIISWLESKIENRPVKEIIKEKNQEFSR</sequence>